<evidence type="ECO:0000313" key="2">
    <source>
        <dbReference type="Proteomes" id="UP000322981"/>
    </source>
</evidence>
<dbReference type="SUPFAM" id="SSF63592">
    <property type="entry name" value="Flagellar transcriptional activator FlhD"/>
    <property type="match status" value="1"/>
</dbReference>
<dbReference type="RefSeq" id="WP_150094208.1">
    <property type="nucleotide sequence ID" value="NZ_VWXX01000029.1"/>
</dbReference>
<dbReference type="EMBL" id="VWXX01000029">
    <property type="protein sequence ID" value="KAA6183732.1"/>
    <property type="molecule type" value="Genomic_DNA"/>
</dbReference>
<dbReference type="InterPro" id="IPR036194">
    <property type="entry name" value="FlhD_sf"/>
</dbReference>
<dbReference type="AlphaFoldDB" id="A0A5M8FRB8"/>
<accession>A0A5M8FRB8</accession>
<reference evidence="1 2" key="1">
    <citation type="submission" date="2019-09" db="EMBL/GenBank/DDBJ databases">
        <title>Whole-genome sequence of the purple sulfur bacterium Thiohalocapsa marina DSM 19078.</title>
        <authorList>
            <person name="Kyndt J.A."/>
            <person name="Meyer T.E."/>
        </authorList>
    </citation>
    <scope>NUCLEOTIDE SEQUENCE [LARGE SCALE GENOMIC DNA]</scope>
    <source>
        <strain evidence="1 2">DSM 19078</strain>
    </source>
</reference>
<comment type="caution">
    <text evidence="1">The sequence shown here is derived from an EMBL/GenBank/DDBJ whole genome shotgun (WGS) entry which is preliminary data.</text>
</comment>
<dbReference type="OrthoDB" id="5875657at2"/>
<proteinExistence type="predicted"/>
<protein>
    <submittedName>
        <fullName evidence="1">Uncharacterized protein</fullName>
    </submittedName>
</protein>
<name>A0A5M8FRB8_9GAMM</name>
<gene>
    <name evidence="1" type="ORF">F2Q65_14935</name>
</gene>
<evidence type="ECO:0000313" key="1">
    <source>
        <dbReference type="EMBL" id="KAA6183732.1"/>
    </source>
</evidence>
<sequence>MESIHRLNRSYLHTVRDWLRAEPALAQALFGLDETLAAWLASADSEAIERLARMPGAVFQPRLPTESLRLLAACTAAPTQPLPQLHLLLRQLSALGLDDRPGAA</sequence>
<keyword evidence="2" id="KW-1185">Reference proteome</keyword>
<dbReference type="Proteomes" id="UP000322981">
    <property type="component" value="Unassembled WGS sequence"/>
</dbReference>
<dbReference type="Gene3D" id="1.10.4000.10">
    <property type="entry name" value="Flagellar transcriptional activator FlhD"/>
    <property type="match status" value="1"/>
</dbReference>
<organism evidence="1 2">
    <name type="scientific">Thiohalocapsa marina</name>
    <dbReference type="NCBI Taxonomy" id="424902"/>
    <lineage>
        <taxon>Bacteria</taxon>
        <taxon>Pseudomonadati</taxon>
        <taxon>Pseudomonadota</taxon>
        <taxon>Gammaproteobacteria</taxon>
        <taxon>Chromatiales</taxon>
        <taxon>Chromatiaceae</taxon>
        <taxon>Thiohalocapsa</taxon>
    </lineage>
</organism>